<dbReference type="CDD" id="cd14752">
    <property type="entry name" value="GH31_N"/>
    <property type="match status" value="1"/>
</dbReference>
<evidence type="ECO:0000259" key="3">
    <source>
        <dbReference type="Pfam" id="PF01055"/>
    </source>
</evidence>
<proteinExistence type="inferred from homology"/>
<evidence type="ECO:0000313" key="8">
    <source>
        <dbReference type="Proteomes" id="UP001596550"/>
    </source>
</evidence>
<feature type="domain" description="Glycosyl hydrolase family 31 C-terminal" evidence="6">
    <location>
        <begin position="593"/>
        <end position="632"/>
    </location>
</feature>
<evidence type="ECO:0000256" key="2">
    <source>
        <dbReference type="RuleBase" id="RU361185"/>
    </source>
</evidence>
<dbReference type="Pfam" id="PF21365">
    <property type="entry name" value="Glyco_hydro_31_3rd"/>
    <property type="match status" value="2"/>
</dbReference>
<gene>
    <name evidence="7" type="ORF">ACFQO9_02960</name>
</gene>
<keyword evidence="8" id="KW-1185">Reference proteome</keyword>
<evidence type="ECO:0000259" key="6">
    <source>
        <dbReference type="Pfam" id="PF21365"/>
    </source>
</evidence>
<dbReference type="InterPro" id="IPR011013">
    <property type="entry name" value="Gal_mutarotase_sf_dom"/>
</dbReference>
<feature type="domain" description="Glycoside hydrolase family 31 TIM barrel" evidence="3">
    <location>
        <begin position="242"/>
        <end position="582"/>
    </location>
</feature>
<organism evidence="7 8">
    <name type="scientific">Chryseobacterium zhengzhouense</name>
    <dbReference type="NCBI Taxonomy" id="1636086"/>
    <lineage>
        <taxon>Bacteria</taxon>
        <taxon>Pseudomonadati</taxon>
        <taxon>Bacteroidota</taxon>
        <taxon>Flavobacteriia</taxon>
        <taxon>Flavobacteriales</taxon>
        <taxon>Weeksellaceae</taxon>
        <taxon>Chryseobacterium group</taxon>
        <taxon>Chryseobacterium</taxon>
    </lineage>
</organism>
<dbReference type="CDD" id="cd06591">
    <property type="entry name" value="GH31_xylosidase_XylS"/>
    <property type="match status" value="1"/>
</dbReference>
<dbReference type="InterPro" id="IPR048395">
    <property type="entry name" value="Glyco_hydro_31_C"/>
</dbReference>
<dbReference type="Pfam" id="PF17137">
    <property type="entry name" value="DUF5110"/>
    <property type="match status" value="1"/>
</dbReference>
<dbReference type="EMBL" id="JBHTCR010000001">
    <property type="protein sequence ID" value="MFC7345677.1"/>
    <property type="molecule type" value="Genomic_DNA"/>
</dbReference>
<evidence type="ECO:0000256" key="1">
    <source>
        <dbReference type="ARBA" id="ARBA00007806"/>
    </source>
</evidence>
<name>A0ABW2LX06_9FLAO</name>
<comment type="similarity">
    <text evidence="1 2">Belongs to the glycosyl hydrolase 31 family.</text>
</comment>
<dbReference type="PANTHER" id="PTHR43863:SF2">
    <property type="entry name" value="MALTASE-GLUCOAMYLASE"/>
    <property type="match status" value="1"/>
</dbReference>
<evidence type="ECO:0000259" key="4">
    <source>
        <dbReference type="Pfam" id="PF13802"/>
    </source>
</evidence>
<dbReference type="PANTHER" id="PTHR43863">
    <property type="entry name" value="HYDROLASE, PUTATIVE (AFU_ORTHOLOGUE AFUA_1G03140)-RELATED"/>
    <property type="match status" value="1"/>
</dbReference>
<dbReference type="Gene3D" id="2.60.40.1760">
    <property type="entry name" value="glycosyl hydrolase (family 31)"/>
    <property type="match status" value="1"/>
</dbReference>
<feature type="domain" description="Glycosyl hydrolase family 31 C-terminal" evidence="6">
    <location>
        <begin position="664"/>
        <end position="712"/>
    </location>
</feature>
<evidence type="ECO:0000259" key="5">
    <source>
        <dbReference type="Pfam" id="PF17137"/>
    </source>
</evidence>
<dbReference type="Pfam" id="PF01055">
    <property type="entry name" value="Glyco_hydro_31_2nd"/>
    <property type="match status" value="1"/>
</dbReference>
<dbReference type="SUPFAM" id="SSF51011">
    <property type="entry name" value="Glycosyl hydrolase domain"/>
    <property type="match status" value="2"/>
</dbReference>
<dbReference type="InterPro" id="IPR051816">
    <property type="entry name" value="Glycosyl_Hydrolase_31"/>
</dbReference>
<accession>A0ABW2LX06</accession>
<feature type="domain" description="DUF5110" evidence="5">
    <location>
        <begin position="728"/>
        <end position="794"/>
    </location>
</feature>
<dbReference type="InterPro" id="IPR017853">
    <property type="entry name" value="GH"/>
</dbReference>
<reference evidence="8" key="1">
    <citation type="journal article" date="2019" name="Int. J. Syst. Evol. Microbiol.">
        <title>The Global Catalogue of Microorganisms (GCM) 10K type strain sequencing project: providing services to taxonomists for standard genome sequencing and annotation.</title>
        <authorList>
            <consortium name="The Broad Institute Genomics Platform"/>
            <consortium name="The Broad Institute Genome Sequencing Center for Infectious Disease"/>
            <person name="Wu L."/>
            <person name="Ma J."/>
        </authorList>
    </citation>
    <scope>NUCLEOTIDE SEQUENCE [LARGE SCALE GENOMIC DNA]</scope>
    <source>
        <strain evidence="8">CCUG 54781</strain>
    </source>
</reference>
<dbReference type="Proteomes" id="UP001596550">
    <property type="component" value="Unassembled WGS sequence"/>
</dbReference>
<dbReference type="RefSeq" id="WP_378173356.1">
    <property type="nucleotide sequence ID" value="NZ_JBHTCR010000001.1"/>
</dbReference>
<keyword evidence="2" id="KW-0326">Glycosidase</keyword>
<dbReference type="InterPro" id="IPR025887">
    <property type="entry name" value="Glyco_hydro_31_N_dom"/>
</dbReference>
<dbReference type="InterPro" id="IPR033403">
    <property type="entry name" value="DUF5110"/>
</dbReference>
<evidence type="ECO:0000313" key="7">
    <source>
        <dbReference type="EMBL" id="MFC7345677.1"/>
    </source>
</evidence>
<sequence length="814" mass="93934">MNFNRIKIKTLIITVVIVSGNIVAQSYQKTDSGLKFSNDNMNVEVKLYGENTIRIIKYPAGKSFVKNSLSVIKQEQKTKFSVSEKNHIISLKTNDLNIFIDAKNGTITYKSTSGKELLKETGSDFKPFNDAENLTYSVTQSFQLEKNEPIYGLGILQNGKMSQRNTDVKMIQNNTWDFVPFFQSVKGYGVFWDNYSPTQFTDKADKTSFSSEVGEGVDYYFIYGKNADGIVAGMRNLTGKVPMIPLWTYGYWQSKERYKSQDELLEVVKKYRDLKVPLDGIIQDWQYWGNNYQWNAMDFISPDFPDAKKMIQDIHDMNAHLSVSIWSSFGPMTNPYREMDKKGMLFDFKTWPESGREVWPPDMNYPSGVRVYDAYNPEARNIYWKYLNKGVFSLGVDSWWMDSTEPDHLSQKPEDLDTKTYLGSFRKVRNAYPLMTVGGVYDHQRETTSDKRVFILTRSAFAGQQRYAANTWSGDVNSSWEMLRNQVPAGLNFSLTGNPNFNSDIGGFFAGVYKRNGGANNPMFQELYVRWLQYGTFTPMMRSHGTDVPREIYQFGKKGDVVYDAIEKFINLRYSMLPYIYSISWDVSKNNSSFLRALSMDFSSDQKTWDINNEYLFGKSFLVAPILNPQYTPEKFIKTDENEGWNKTDASKKENSLSNIDFNQNKTVKVYLPAGSDWFDFWTDEKHKGGQEIEKSINLQSIPLYVKAGSIIPFGPDVQYATEKKWDNLTIKIYPGADSDFVLYEDEFDNYNYEKGNYTEIPFHWNDKSKTLTIDSRKGNFKGMIDKRNFNVMLPDGQHKSVSYSGKKVNVNFK</sequence>
<protein>
    <submittedName>
        <fullName evidence="7">TIM-barrel domain-containing protein</fullName>
    </submittedName>
</protein>
<dbReference type="InterPro" id="IPR013780">
    <property type="entry name" value="Glyco_hydro_b"/>
</dbReference>
<dbReference type="InterPro" id="IPR000322">
    <property type="entry name" value="Glyco_hydro_31_TIM"/>
</dbReference>
<keyword evidence="2" id="KW-0378">Hydrolase</keyword>
<dbReference type="Gene3D" id="3.20.20.80">
    <property type="entry name" value="Glycosidases"/>
    <property type="match status" value="1"/>
</dbReference>
<dbReference type="SUPFAM" id="SSF74650">
    <property type="entry name" value="Galactose mutarotase-like"/>
    <property type="match status" value="1"/>
</dbReference>
<feature type="domain" description="Glycoside hydrolase family 31 N-terminal" evidence="4">
    <location>
        <begin position="43"/>
        <end position="200"/>
    </location>
</feature>
<dbReference type="Gene3D" id="2.60.40.1180">
    <property type="entry name" value="Golgi alpha-mannosidase II"/>
    <property type="match status" value="2"/>
</dbReference>
<dbReference type="Pfam" id="PF13802">
    <property type="entry name" value="Gal_mutarotas_2"/>
    <property type="match status" value="1"/>
</dbReference>
<comment type="caution">
    <text evidence="7">The sequence shown here is derived from an EMBL/GenBank/DDBJ whole genome shotgun (WGS) entry which is preliminary data.</text>
</comment>
<dbReference type="SUPFAM" id="SSF51445">
    <property type="entry name" value="(Trans)glycosidases"/>
    <property type="match status" value="1"/>
</dbReference>